<reference evidence="1 2" key="1">
    <citation type="submission" date="2019-06" db="EMBL/GenBank/DDBJ databases">
        <title>Draft genome sequence of [Clostridium] clostridioforme NBRC 113352.</title>
        <authorList>
            <person name="Miura T."/>
            <person name="Furukawa M."/>
            <person name="Shimamura M."/>
            <person name="Ohyama Y."/>
            <person name="Yamazoe A."/>
            <person name="Kawasaki H."/>
        </authorList>
    </citation>
    <scope>NUCLEOTIDE SEQUENCE [LARGE SCALE GENOMIC DNA]</scope>
    <source>
        <strain evidence="1 2">NBRC 113352</strain>
    </source>
</reference>
<name>A0A829W867_9FIRM</name>
<dbReference type="GeneID" id="97209312"/>
<accession>A0A829W867</accession>
<gene>
    <name evidence="1" type="ORF">Ccl03g_42100</name>
</gene>
<proteinExistence type="predicted"/>
<protein>
    <submittedName>
        <fullName evidence="1">Uncharacterized protein</fullName>
    </submittedName>
</protein>
<sequence length="218" mass="25509">MGNRAFFILKEKGETSYFTAYHGANALSPLLRLVQAKKLQAQLPGQKSIAHIFEHLDYDGKYQQERLMDADMFFCPVSSAGMKACMKNYKEHSQFEMRFILDLDDNLIQMEYNPNCPWYRTMGVYSLDLDVGLDNVRKLLAYAEERGITDFGRLLSIYHNSTGLAEKLDAARYSMRVEEYLKSPQAQEDRERYWRMFGRQENLEGETDEDGDEMEEHY</sequence>
<dbReference type="AlphaFoldDB" id="A0A829W867"/>
<organism evidence="1 2">
    <name type="scientific">Enterocloster clostridioformis</name>
    <dbReference type="NCBI Taxonomy" id="1531"/>
    <lineage>
        <taxon>Bacteria</taxon>
        <taxon>Bacillati</taxon>
        <taxon>Bacillota</taxon>
        <taxon>Clostridia</taxon>
        <taxon>Lachnospirales</taxon>
        <taxon>Lachnospiraceae</taxon>
        <taxon>Enterocloster</taxon>
    </lineage>
</organism>
<evidence type="ECO:0000313" key="1">
    <source>
        <dbReference type="EMBL" id="GEA38497.1"/>
    </source>
</evidence>
<evidence type="ECO:0000313" key="2">
    <source>
        <dbReference type="Proteomes" id="UP000315200"/>
    </source>
</evidence>
<dbReference type="Proteomes" id="UP000315200">
    <property type="component" value="Unassembled WGS sequence"/>
</dbReference>
<dbReference type="RefSeq" id="WP_141267744.1">
    <property type="nucleotide sequence ID" value="NZ_AP031445.1"/>
</dbReference>
<comment type="caution">
    <text evidence="1">The sequence shown here is derived from an EMBL/GenBank/DDBJ whole genome shotgun (WGS) entry which is preliminary data.</text>
</comment>
<dbReference type="EMBL" id="BJLB01000001">
    <property type="protein sequence ID" value="GEA38497.1"/>
    <property type="molecule type" value="Genomic_DNA"/>
</dbReference>